<protein>
    <submittedName>
        <fullName evidence="2">Transporter</fullName>
    </submittedName>
</protein>
<evidence type="ECO:0000313" key="2">
    <source>
        <dbReference type="EMBL" id="MCJ1959333.1"/>
    </source>
</evidence>
<keyword evidence="1" id="KW-0732">Signal</keyword>
<sequence length="326" mass="34208">MMKWACHRPLALVLGMAGLAFGAPGAEATESGASLYLLGSGGPGTAVMPPLEGLYFDKMVWVYDGSAEANRRIPVNGNITLGLDTTIVADFTTLLAVPSTNFLGGTLAVGVTMPLGAPIIDAEGLLTGPAGGTTLTGSLHDSALTTGDPVVLTQLGWQADKLHIQLSTMTNVPIGHYRESGLANLSLHRWAVDGSLALSWHDPESGWDISAKAGYTANGDNRDSGYDSGDEIHIEGAIEKALSPKFSLGIQGYYQKQVSDDRGMLGPFRGEVVAVGATAATTVMMAGVPATFRGRIMEEIDTTNRLEGTSFWLDFTVPIHMNMPAG</sequence>
<feature type="signal peptide" evidence="1">
    <location>
        <begin position="1"/>
        <end position="22"/>
    </location>
</feature>
<evidence type="ECO:0000256" key="1">
    <source>
        <dbReference type="SAM" id="SignalP"/>
    </source>
</evidence>
<comment type="caution">
    <text evidence="2">The sequence shown here is derived from an EMBL/GenBank/DDBJ whole genome shotgun (WGS) entry which is preliminary data.</text>
</comment>
<dbReference type="RefSeq" id="WP_243796530.1">
    <property type="nucleotide sequence ID" value="NZ_JALHAT010000002.1"/>
</dbReference>
<organism evidence="2 3">
    <name type="scientific">Novosphingobium mangrovi</name>
    <name type="common">ex Hu et al. 2023</name>
    <dbReference type="NCBI Taxonomy" id="2930094"/>
    <lineage>
        <taxon>Bacteria</taxon>
        <taxon>Pseudomonadati</taxon>
        <taxon>Pseudomonadota</taxon>
        <taxon>Alphaproteobacteria</taxon>
        <taxon>Sphingomonadales</taxon>
        <taxon>Sphingomonadaceae</taxon>
        <taxon>Novosphingobium</taxon>
    </lineage>
</organism>
<dbReference type="Pfam" id="PF13557">
    <property type="entry name" value="Phenol_MetA_deg"/>
    <property type="match status" value="1"/>
</dbReference>
<reference evidence="2" key="1">
    <citation type="submission" date="2022-03" db="EMBL/GenBank/DDBJ databases">
        <title>Identification of a novel bacterium isolated from mangrove sediments.</title>
        <authorList>
            <person name="Pan X."/>
        </authorList>
    </citation>
    <scope>NUCLEOTIDE SEQUENCE</scope>
    <source>
        <strain evidence="2">B2637</strain>
    </source>
</reference>
<dbReference type="Proteomes" id="UP001162802">
    <property type="component" value="Unassembled WGS sequence"/>
</dbReference>
<evidence type="ECO:0000313" key="3">
    <source>
        <dbReference type="Proteomes" id="UP001162802"/>
    </source>
</evidence>
<dbReference type="EMBL" id="JALHAT010000002">
    <property type="protein sequence ID" value="MCJ1959333.1"/>
    <property type="molecule type" value="Genomic_DNA"/>
</dbReference>
<keyword evidence="3" id="KW-1185">Reference proteome</keyword>
<name>A0ABT0A813_9SPHN</name>
<proteinExistence type="predicted"/>
<gene>
    <name evidence="2" type="ORF">MTR65_01390</name>
</gene>
<dbReference type="InterPro" id="IPR025737">
    <property type="entry name" value="FApF"/>
</dbReference>
<accession>A0ABT0A813</accession>
<feature type="chain" id="PRO_5046623891" evidence="1">
    <location>
        <begin position="23"/>
        <end position="326"/>
    </location>
</feature>